<reference evidence="20 21" key="1">
    <citation type="submission" date="2016-05" db="EMBL/GenBank/DDBJ databases">
        <title>A degradative enzymes factory behind the ericoid mycorrhizal symbiosis.</title>
        <authorList>
            <consortium name="DOE Joint Genome Institute"/>
            <person name="Martino E."/>
            <person name="Morin E."/>
            <person name="Grelet G."/>
            <person name="Kuo A."/>
            <person name="Kohler A."/>
            <person name="Daghino S."/>
            <person name="Barry K."/>
            <person name="Choi C."/>
            <person name="Cichocki N."/>
            <person name="Clum A."/>
            <person name="Copeland A."/>
            <person name="Hainaut M."/>
            <person name="Haridas S."/>
            <person name="Labutti K."/>
            <person name="Lindquist E."/>
            <person name="Lipzen A."/>
            <person name="Khouja H.-R."/>
            <person name="Murat C."/>
            <person name="Ohm R."/>
            <person name="Olson A."/>
            <person name="Spatafora J."/>
            <person name="Veneault-Fourrey C."/>
            <person name="Henrissat B."/>
            <person name="Grigoriev I."/>
            <person name="Martin F."/>
            <person name="Perotto S."/>
        </authorList>
    </citation>
    <scope>NUCLEOTIDE SEQUENCE [LARGE SCALE GENOMIC DNA]</scope>
    <source>
        <strain evidence="20 21">UAMH 7357</strain>
    </source>
</reference>
<dbReference type="InterPro" id="IPR035985">
    <property type="entry name" value="Ubiquitin-activating_enz"/>
</dbReference>
<dbReference type="InterPro" id="IPR033127">
    <property type="entry name" value="UBQ-activ_enz_E1_Cys_AS"/>
</dbReference>
<evidence type="ECO:0000259" key="17">
    <source>
        <dbReference type="Pfam" id="PF00899"/>
    </source>
</evidence>
<dbReference type="InterPro" id="IPR045886">
    <property type="entry name" value="ThiF/MoeB/HesA"/>
</dbReference>
<feature type="binding site" evidence="13">
    <location>
        <position position="80"/>
    </location>
    <ligand>
        <name>ATP</name>
        <dbReference type="ChEBI" id="CHEBI:30616"/>
    </ligand>
</feature>
<dbReference type="OrthoDB" id="10255449at2759"/>
<dbReference type="InterPro" id="IPR030661">
    <property type="entry name" value="Uba2"/>
</dbReference>
<evidence type="ECO:0000259" key="18">
    <source>
        <dbReference type="Pfam" id="PF10585"/>
    </source>
</evidence>
<dbReference type="Pfam" id="PF10585">
    <property type="entry name" value="UBA_E1_SCCH"/>
    <property type="match status" value="1"/>
</dbReference>
<dbReference type="GO" id="GO:0005524">
    <property type="term" value="F:ATP binding"/>
    <property type="evidence" value="ECO:0007669"/>
    <property type="project" value="UniProtKB-UniRule"/>
</dbReference>
<dbReference type="CDD" id="cd01489">
    <property type="entry name" value="Uba2_SUMO"/>
    <property type="match status" value="1"/>
</dbReference>
<dbReference type="Gene3D" id="3.50.50.80">
    <property type="entry name" value="Ubiquitin-activating enzyme E1, inactive adenylation domain, subdomain 1"/>
    <property type="match status" value="1"/>
</dbReference>
<comment type="subcellular location">
    <subcellularLocation>
        <location evidence="1">Nucleus</location>
    </subcellularLocation>
</comment>
<proteinExistence type="inferred from homology"/>
<evidence type="ECO:0000313" key="20">
    <source>
        <dbReference type="EMBL" id="PMD27775.1"/>
    </source>
</evidence>
<evidence type="ECO:0000256" key="16">
    <source>
        <dbReference type="SAM" id="MobiDB-lite"/>
    </source>
</evidence>
<keyword evidence="7 11" id="KW-0833">Ubl conjugation pathway</keyword>
<evidence type="ECO:0000259" key="19">
    <source>
        <dbReference type="Pfam" id="PF14732"/>
    </source>
</evidence>
<keyword evidence="6 11" id="KW-0547">Nucleotide-binding</keyword>
<dbReference type="InterPro" id="IPR000594">
    <property type="entry name" value="ThiF_NAD_FAD-bd"/>
</dbReference>
<gene>
    <name evidence="20" type="ORF">NA56DRAFT_640549</name>
</gene>
<evidence type="ECO:0000256" key="9">
    <source>
        <dbReference type="ARBA" id="ARBA00022840"/>
    </source>
</evidence>
<dbReference type="Gene3D" id="1.10.10.520">
    <property type="entry name" value="Ubiquitin activating enzymes (Uba3). Chain: B, domain 2"/>
    <property type="match status" value="1"/>
</dbReference>
<evidence type="ECO:0000313" key="21">
    <source>
        <dbReference type="Proteomes" id="UP000235672"/>
    </source>
</evidence>
<feature type="binding site" evidence="14">
    <location>
        <position position="443"/>
    </location>
    <ligand>
        <name>Zn(2+)</name>
        <dbReference type="ChEBI" id="CHEBI:29105"/>
    </ligand>
</feature>
<evidence type="ECO:0000256" key="11">
    <source>
        <dbReference type="PIRNR" id="PIRNR039133"/>
    </source>
</evidence>
<dbReference type="FunFam" id="3.50.50.80:FF:000002">
    <property type="entry name" value="SUMO-activating enzyme subunit 2"/>
    <property type="match status" value="1"/>
</dbReference>
<feature type="domain" description="Ubiquitin-activating enzyme SCCH" evidence="18">
    <location>
        <begin position="317"/>
        <end position="378"/>
    </location>
</feature>
<keyword evidence="9 11" id="KW-0067">ATP-binding</keyword>
<evidence type="ECO:0000256" key="13">
    <source>
        <dbReference type="PIRSR" id="PIRSR039133-2"/>
    </source>
</evidence>
<dbReference type="PANTHER" id="PTHR10953">
    <property type="entry name" value="UBIQUITIN-ACTIVATING ENZYME E1"/>
    <property type="match status" value="1"/>
</dbReference>
<feature type="binding site" evidence="13">
    <location>
        <begin position="64"/>
        <end position="67"/>
    </location>
    <ligand>
        <name>ATP</name>
        <dbReference type="ChEBI" id="CHEBI:30616"/>
    </ligand>
</feature>
<dbReference type="InterPro" id="IPR042449">
    <property type="entry name" value="Ub-E1_IAD_1"/>
</dbReference>
<comment type="similarity">
    <text evidence="3 11">Belongs to the ubiquitin-activating E1 family.</text>
</comment>
<dbReference type="SUPFAM" id="SSF69572">
    <property type="entry name" value="Activating enzymes of the ubiquitin-like proteins"/>
    <property type="match status" value="1"/>
</dbReference>
<dbReference type="UniPathway" id="UPA00886"/>
<evidence type="ECO:0000256" key="6">
    <source>
        <dbReference type="ARBA" id="ARBA00022741"/>
    </source>
</evidence>
<organism evidence="20 21">
    <name type="scientific">Hyaloscypha hepaticicola</name>
    <dbReference type="NCBI Taxonomy" id="2082293"/>
    <lineage>
        <taxon>Eukaryota</taxon>
        <taxon>Fungi</taxon>
        <taxon>Dikarya</taxon>
        <taxon>Ascomycota</taxon>
        <taxon>Pezizomycotina</taxon>
        <taxon>Leotiomycetes</taxon>
        <taxon>Helotiales</taxon>
        <taxon>Hyaloscyphaceae</taxon>
        <taxon>Hyaloscypha</taxon>
    </lineage>
</organism>
<dbReference type="PROSITE" id="PS00865">
    <property type="entry name" value="UBIQUITIN_ACTIVAT_2"/>
    <property type="match status" value="1"/>
</dbReference>
<dbReference type="InterPro" id="IPR019572">
    <property type="entry name" value="UBA_E1_SCCH"/>
</dbReference>
<dbReference type="EMBL" id="KZ613465">
    <property type="protein sequence ID" value="PMD27775.1"/>
    <property type="molecule type" value="Genomic_DNA"/>
</dbReference>
<dbReference type="PANTHER" id="PTHR10953:SF5">
    <property type="entry name" value="SUMO-ACTIVATING ENZYME SUBUNIT 2"/>
    <property type="match status" value="1"/>
</dbReference>
<keyword evidence="4" id="KW-0808">Transferase</keyword>
<dbReference type="Pfam" id="PF00899">
    <property type="entry name" value="ThiF"/>
    <property type="match status" value="1"/>
</dbReference>
<dbReference type="AlphaFoldDB" id="A0A2J6QNC1"/>
<dbReference type="InterPro" id="IPR023318">
    <property type="entry name" value="Ub_act_enz_dom_a_sf"/>
</dbReference>
<sequence>MASVKKRDAFNAQSLGVNLNPKVKEARVLMVGAGGIGCELLKNLVLAGFGEVHIVDLDTIDLSNLNRQFLFRHEHIKKSKALVAKEAAHKFNPNVKLEAHHANIKDPHFNVDWFKGFTMVFNALDNLEARRHVNKMCLAADVPLIESGTTGFNGQVQVIKKGVTACYDCTPKETPKSFPVCTIRSTPSQPIHCIVWAKSYLLSEIFGASEDESPEMDHSEDSENAKEIEKLRQEAQALKQIRESMGTESFPQLLFDKVFKDDVVRLRSMEEMWKTRRPPEPLEFKSTAQPASREAVEKTLRDGQRVWNINENILVFRDSLERLSKRMAEMKSSSKGDAAEPTITFDKDDEDTLDFVTASANLRSVVFGIETKSRFDIKQMAGNIIPAIATTNAIVAGLCVLQSFKVLRGEFTSTKEVFLSPFAAERLLASSRPRDPNPDCPVCSVAQTRVLVDMSRATLEDLVEGFLKLELGYGEEIVVNHGDNLLYDQDETENLARKLSELGIQADSFLTIVDEDDDNPRVNLVLNVQEATASDDKPIKSLDIGAKQASDALSAPASPIPRRKRSLPQTNGHSNGNGVSTSSIAHENGAGKKRAAGEAFDGDTSNSKRSKLVPNGIDDDVIVLDDDGAILIDDD</sequence>
<comment type="pathway">
    <text evidence="2 11">Protein modification; protein sumoylation.</text>
</comment>
<name>A0A2J6QNC1_9HELO</name>
<feature type="binding site" evidence="13">
    <location>
        <position position="56"/>
    </location>
    <ligand>
        <name>ATP</name>
        <dbReference type="ChEBI" id="CHEBI:30616"/>
    </ligand>
</feature>
<evidence type="ECO:0000256" key="15">
    <source>
        <dbReference type="PROSITE-ProRule" id="PRU10132"/>
    </source>
</evidence>
<feature type="binding site" evidence="13">
    <location>
        <begin position="125"/>
        <end position="130"/>
    </location>
    <ligand>
        <name>ATP</name>
        <dbReference type="ChEBI" id="CHEBI:30616"/>
    </ligand>
</feature>
<dbReference type="InterPro" id="IPR028077">
    <property type="entry name" value="UAE_UbL_dom"/>
</dbReference>
<accession>A0A2J6QNC1</accession>
<dbReference type="GO" id="GO:0046872">
    <property type="term" value="F:metal ion binding"/>
    <property type="evidence" value="ECO:0007669"/>
    <property type="project" value="UniProtKB-KW"/>
</dbReference>
<keyword evidence="10" id="KW-0539">Nucleus</keyword>
<evidence type="ECO:0000256" key="3">
    <source>
        <dbReference type="ARBA" id="ARBA00005673"/>
    </source>
</evidence>
<dbReference type="Pfam" id="PF14732">
    <property type="entry name" value="UAE_UbL"/>
    <property type="match status" value="1"/>
</dbReference>
<evidence type="ECO:0000256" key="7">
    <source>
        <dbReference type="ARBA" id="ARBA00022786"/>
    </source>
</evidence>
<evidence type="ECO:0000256" key="12">
    <source>
        <dbReference type="PIRSR" id="PIRSR039133-1"/>
    </source>
</evidence>
<feature type="active site" description="Glycyl thioester intermediate" evidence="12 15">
    <location>
        <position position="181"/>
    </location>
</feature>
<evidence type="ECO:0000256" key="14">
    <source>
        <dbReference type="PIRSR" id="PIRSR039133-3"/>
    </source>
</evidence>
<dbReference type="Proteomes" id="UP000235672">
    <property type="component" value="Unassembled WGS sequence"/>
</dbReference>
<evidence type="ECO:0000256" key="4">
    <source>
        <dbReference type="ARBA" id="ARBA00022679"/>
    </source>
</evidence>
<dbReference type="FunFam" id="3.40.50.720:FF:000618">
    <property type="entry name" value="SUMO-activating enzyme subunit 2"/>
    <property type="match status" value="1"/>
</dbReference>
<feature type="domain" description="THIF-type NAD/FAD binding fold" evidence="17">
    <location>
        <begin position="14"/>
        <end position="442"/>
    </location>
</feature>
<feature type="domain" description="Ubiquitin/SUMO-activating enzyme ubiquitin-like" evidence="19">
    <location>
        <begin position="451"/>
        <end position="531"/>
    </location>
</feature>
<feature type="binding site" evidence="14">
    <location>
        <position position="440"/>
    </location>
    <ligand>
        <name>Zn(2+)</name>
        <dbReference type="ChEBI" id="CHEBI:29105"/>
    </ligand>
</feature>
<evidence type="ECO:0000256" key="2">
    <source>
        <dbReference type="ARBA" id="ARBA00004718"/>
    </source>
</evidence>
<dbReference type="GO" id="GO:0019948">
    <property type="term" value="F:SUMO activating enzyme activity"/>
    <property type="evidence" value="ECO:0007669"/>
    <property type="project" value="UniProtKB-UniRule"/>
</dbReference>
<feature type="binding site" evidence="14">
    <location>
        <position position="169"/>
    </location>
    <ligand>
        <name>Zn(2+)</name>
        <dbReference type="ChEBI" id="CHEBI:29105"/>
    </ligand>
</feature>
<dbReference type="Gene3D" id="3.10.290.20">
    <property type="entry name" value="Ubiquitin-like 2 activating enzyme e1b. Chain: B, domain 3"/>
    <property type="match status" value="1"/>
</dbReference>
<dbReference type="FunFam" id="1.10.10.520:FF:000003">
    <property type="entry name" value="Ubiquitin-activating enzyme E1-like"/>
    <property type="match status" value="1"/>
</dbReference>
<evidence type="ECO:0000256" key="1">
    <source>
        <dbReference type="ARBA" id="ARBA00004123"/>
    </source>
</evidence>
<evidence type="ECO:0000256" key="10">
    <source>
        <dbReference type="ARBA" id="ARBA00023242"/>
    </source>
</evidence>
<comment type="subunit">
    <text evidence="11">Heterodimer.</text>
</comment>
<dbReference type="GO" id="GO:0005737">
    <property type="term" value="C:cytoplasm"/>
    <property type="evidence" value="ECO:0007669"/>
    <property type="project" value="TreeGrafter"/>
</dbReference>
<protein>
    <recommendedName>
        <fullName evidence="11">Ubiquitin-activating enzyme E1-like</fullName>
    </recommendedName>
</protein>
<dbReference type="GO" id="GO:0031510">
    <property type="term" value="C:SUMO activating enzyme complex"/>
    <property type="evidence" value="ECO:0007669"/>
    <property type="project" value="UniProtKB-UniRule"/>
</dbReference>
<evidence type="ECO:0000256" key="8">
    <source>
        <dbReference type="ARBA" id="ARBA00022833"/>
    </source>
</evidence>
<dbReference type="GO" id="GO:0016925">
    <property type="term" value="P:protein sumoylation"/>
    <property type="evidence" value="ECO:0007669"/>
    <property type="project" value="UniProtKB-UniRule"/>
</dbReference>
<keyword evidence="21" id="KW-1185">Reference proteome</keyword>
<keyword evidence="5 11" id="KW-0479">Metal-binding</keyword>
<dbReference type="STRING" id="1745343.A0A2J6QNC1"/>
<dbReference type="GO" id="GO:0016740">
    <property type="term" value="F:transferase activity"/>
    <property type="evidence" value="ECO:0007669"/>
    <property type="project" value="UniProtKB-KW"/>
</dbReference>
<feature type="binding site" evidence="13">
    <location>
        <begin position="32"/>
        <end position="37"/>
    </location>
    <ligand>
        <name>ATP</name>
        <dbReference type="ChEBI" id="CHEBI:30616"/>
    </ligand>
</feature>
<feature type="compositionally biased region" description="Polar residues" evidence="16">
    <location>
        <begin position="567"/>
        <end position="585"/>
    </location>
</feature>
<dbReference type="PIRSF" id="PIRSF039133">
    <property type="entry name" value="SUMO_E1B"/>
    <property type="match status" value="1"/>
</dbReference>
<feature type="region of interest" description="Disordered" evidence="16">
    <location>
        <begin position="550"/>
        <end position="617"/>
    </location>
</feature>
<keyword evidence="8 11" id="KW-0862">Zinc</keyword>
<evidence type="ECO:0000256" key="5">
    <source>
        <dbReference type="ARBA" id="ARBA00022723"/>
    </source>
</evidence>
<feature type="binding site" evidence="14">
    <location>
        <position position="166"/>
    </location>
    <ligand>
        <name>Zn(2+)</name>
        <dbReference type="ChEBI" id="CHEBI:29105"/>
    </ligand>
</feature>